<sequence length="180" mass="19297">MSEAKMKLPVSRRRLLIGSAAMAVGYVALSTSPAFPAAPAAAASGEALNAKFMRLSNLLINHRLSPAVGARIAEGAAADHKDMAAMMDQIIAIAEQKQARVVEDFFEDIPAGPAKEFAHWVIFAWYSGVSSPKPDAKVFTFEEALTFQTTSDVVTIPSYGLSGPNLWSQATVPLSQMPRF</sequence>
<dbReference type="Proteomes" id="UP000606044">
    <property type="component" value="Unassembled WGS sequence"/>
</dbReference>
<evidence type="ECO:0000313" key="2">
    <source>
        <dbReference type="EMBL" id="GGF78747.1"/>
    </source>
</evidence>
<name>A0A917C9G5_9HYPH</name>
<dbReference type="PROSITE" id="PS51318">
    <property type="entry name" value="TAT"/>
    <property type="match status" value="1"/>
</dbReference>
<protein>
    <recommendedName>
        <fullName evidence="4">D-sorbitol dehydrogenase-like protein</fullName>
    </recommendedName>
</protein>
<dbReference type="AlphaFoldDB" id="A0A917C9G5"/>
<reference evidence="2" key="1">
    <citation type="journal article" date="2014" name="Int. J. Syst. Evol. Microbiol.">
        <title>Complete genome sequence of Corynebacterium casei LMG S-19264T (=DSM 44701T), isolated from a smear-ripened cheese.</title>
        <authorList>
            <consortium name="US DOE Joint Genome Institute (JGI-PGF)"/>
            <person name="Walter F."/>
            <person name="Albersmeier A."/>
            <person name="Kalinowski J."/>
            <person name="Ruckert C."/>
        </authorList>
    </citation>
    <scope>NUCLEOTIDE SEQUENCE</scope>
    <source>
        <strain evidence="2">CCM 7897</strain>
    </source>
</reference>
<proteinExistence type="predicted"/>
<keyword evidence="1" id="KW-0732">Signal</keyword>
<gene>
    <name evidence="2" type="ORF">GCM10007301_43450</name>
</gene>
<keyword evidence="3" id="KW-1185">Reference proteome</keyword>
<feature type="signal peptide" evidence="1">
    <location>
        <begin position="1"/>
        <end position="36"/>
    </location>
</feature>
<evidence type="ECO:0000313" key="3">
    <source>
        <dbReference type="Proteomes" id="UP000606044"/>
    </source>
</evidence>
<organism evidence="2 3">
    <name type="scientific">Azorhizobium oxalatiphilum</name>
    <dbReference type="NCBI Taxonomy" id="980631"/>
    <lineage>
        <taxon>Bacteria</taxon>
        <taxon>Pseudomonadati</taxon>
        <taxon>Pseudomonadota</taxon>
        <taxon>Alphaproteobacteria</taxon>
        <taxon>Hyphomicrobiales</taxon>
        <taxon>Xanthobacteraceae</taxon>
        <taxon>Azorhizobium</taxon>
    </lineage>
</organism>
<dbReference type="InterPro" id="IPR006311">
    <property type="entry name" value="TAT_signal"/>
</dbReference>
<comment type="caution">
    <text evidence="2">The sequence shown here is derived from an EMBL/GenBank/DDBJ whole genome shotgun (WGS) entry which is preliminary data.</text>
</comment>
<accession>A0A917C9G5</accession>
<dbReference type="InterPro" id="IPR024651">
    <property type="entry name" value="FAD-SLDH_ssu"/>
</dbReference>
<reference evidence="2" key="2">
    <citation type="submission" date="2020-09" db="EMBL/GenBank/DDBJ databases">
        <authorList>
            <person name="Sun Q."/>
            <person name="Sedlacek I."/>
        </authorList>
    </citation>
    <scope>NUCLEOTIDE SEQUENCE</scope>
    <source>
        <strain evidence="2">CCM 7897</strain>
    </source>
</reference>
<dbReference type="Pfam" id="PF12318">
    <property type="entry name" value="FAD-SLDH"/>
    <property type="match status" value="1"/>
</dbReference>
<evidence type="ECO:0000256" key="1">
    <source>
        <dbReference type="SAM" id="SignalP"/>
    </source>
</evidence>
<dbReference type="EMBL" id="BMCT01000007">
    <property type="protein sequence ID" value="GGF78747.1"/>
    <property type="molecule type" value="Genomic_DNA"/>
</dbReference>
<feature type="chain" id="PRO_5037840105" description="D-sorbitol dehydrogenase-like protein" evidence="1">
    <location>
        <begin position="37"/>
        <end position="180"/>
    </location>
</feature>
<evidence type="ECO:0008006" key="4">
    <source>
        <dbReference type="Google" id="ProtNLM"/>
    </source>
</evidence>